<dbReference type="EMBL" id="FR824129">
    <property type="protein sequence ID" value="CCA20002.1"/>
    <property type="molecule type" value="Genomic_DNA"/>
</dbReference>
<dbReference type="Gene3D" id="3.40.50.2000">
    <property type="entry name" value="Glycogen Phosphorylase B"/>
    <property type="match status" value="1"/>
</dbReference>
<gene>
    <name evidence="4" type="primary">AlNc14C84G5404</name>
    <name evidence="5" type="synonym">AlNc14C188G8376</name>
    <name evidence="4" type="ORF">ALNC14_061450</name>
    <name evidence="5" type="ORF">ALNC14_094280</name>
</gene>
<dbReference type="GO" id="GO:0016757">
    <property type="term" value="F:glycosyltransferase activity"/>
    <property type="evidence" value="ECO:0007669"/>
    <property type="project" value="UniProtKB-KW"/>
</dbReference>
<reference evidence="4" key="1">
    <citation type="journal article" date="2011" name="PLoS Biol.">
        <title>Gene gain and loss during evolution of obligate parasitism in the white rust pathogen of Arabidopsis thaliana.</title>
        <authorList>
            <person name="Kemen E."/>
            <person name="Gardiner A."/>
            <person name="Schultz-Larsen T."/>
            <person name="Kemen A.C."/>
            <person name="Balmuth A.L."/>
            <person name="Robert-Seilaniantz A."/>
            <person name="Bailey K."/>
            <person name="Holub E."/>
            <person name="Studholme D.J."/>
            <person name="Maclean D."/>
            <person name="Jones J.D."/>
        </authorList>
    </citation>
    <scope>NUCLEOTIDE SEQUENCE</scope>
</reference>
<evidence type="ECO:0000256" key="2">
    <source>
        <dbReference type="SAM" id="Phobius"/>
    </source>
</evidence>
<dbReference type="Pfam" id="PF00534">
    <property type="entry name" value="Glycos_transf_1"/>
    <property type="match status" value="1"/>
</dbReference>
<evidence type="ECO:0000313" key="5">
    <source>
        <dbReference type="EMBL" id="CCA23285.1"/>
    </source>
</evidence>
<evidence type="ECO:0000313" key="4">
    <source>
        <dbReference type="EMBL" id="CCA20002.1"/>
    </source>
</evidence>
<reference evidence="4" key="2">
    <citation type="submission" date="2011-02" db="EMBL/GenBank/DDBJ databases">
        <authorList>
            <person name="MacLean D."/>
        </authorList>
    </citation>
    <scope>NUCLEOTIDE SEQUENCE</scope>
</reference>
<evidence type="ECO:0000259" key="3">
    <source>
        <dbReference type="Pfam" id="PF00534"/>
    </source>
</evidence>
<dbReference type="PROSITE" id="PS51257">
    <property type="entry name" value="PROKAR_LIPOPROTEIN"/>
    <property type="match status" value="1"/>
</dbReference>
<keyword evidence="2" id="KW-0812">Transmembrane</keyword>
<keyword evidence="1" id="KW-0328">Glycosyltransferase</keyword>
<dbReference type="EMBL" id="FR824233">
    <property type="protein sequence ID" value="CCA23285.1"/>
    <property type="molecule type" value="Genomic_DNA"/>
</dbReference>
<evidence type="ECO:0000256" key="1">
    <source>
        <dbReference type="ARBA" id="ARBA00022676"/>
    </source>
</evidence>
<keyword evidence="2" id="KW-0472">Membrane</keyword>
<sequence length="470" mass="54035">MMKARVEGMSFTTFIVRCCILLLILISCVIQILFFTLLPEVHLHIDQCNASIASKTLLSETSKELHVPMHLFYQSLYFTPKIPQHTKEIAIFPTKHTTHLLPTKSTEGFHSQSIGQENDALDSGDAYCINLVAPSDSLGILLDFKLYLNYLPSSRPIYLPHNHVKMPPSVIDLYLERHPSDPKYYSNFQFEPEKVIWMMVNVEFFDRHELHFPTVGVILVKNRIGLKKVVEYRHRHRLGFTVFYTKHTSEDLFAPEYHRDWNSFLHLAGASPFKNTKVILTAWALHPEWPLLVVRVLNARLCDWIIERFGNKTTWSLGNVDFICGIESKDIKSELQNRIGIHLCPSTTEGFGHYINEARSVGALILTSNVAPMNELVDDQSGILVGESSKWWWQSKGDLFMPVAVVKVADIEAGVQKILAMSIEERQQMGQQARAKFLDDRTFFLNAMQALEHTLCQDELRMDRLQPYLY</sequence>
<feature type="transmembrane region" description="Helical" evidence="2">
    <location>
        <begin position="12"/>
        <end position="38"/>
    </location>
</feature>
<keyword evidence="2" id="KW-1133">Transmembrane helix</keyword>
<dbReference type="AlphaFoldDB" id="F0WFM0"/>
<proteinExistence type="predicted"/>
<dbReference type="SUPFAM" id="SSF53756">
    <property type="entry name" value="UDP-Glycosyltransferase/glycogen phosphorylase"/>
    <property type="match status" value="1"/>
</dbReference>
<dbReference type="HOGENOM" id="CLU_564415_0_0_1"/>
<accession>F0WFM0</accession>
<protein>
    <submittedName>
        <fullName evidence="5">Uncharacterized protein AlNc14C188G8376</fullName>
    </submittedName>
    <submittedName>
        <fullName evidence="4">Uncharacterized protein AlNc14C84G5404</fullName>
    </submittedName>
</protein>
<keyword evidence="1" id="KW-0808">Transferase</keyword>
<dbReference type="InterPro" id="IPR001296">
    <property type="entry name" value="Glyco_trans_1"/>
</dbReference>
<feature type="domain" description="Glycosyl transferase family 1" evidence="3">
    <location>
        <begin position="269"/>
        <end position="387"/>
    </location>
</feature>
<organism evidence="4">
    <name type="scientific">Albugo laibachii Nc14</name>
    <dbReference type="NCBI Taxonomy" id="890382"/>
    <lineage>
        <taxon>Eukaryota</taxon>
        <taxon>Sar</taxon>
        <taxon>Stramenopiles</taxon>
        <taxon>Oomycota</taxon>
        <taxon>Peronosporomycetes</taxon>
        <taxon>Albuginales</taxon>
        <taxon>Albuginaceae</taxon>
        <taxon>Albugo</taxon>
    </lineage>
</organism>
<name>F0WFM0_9STRA</name>